<evidence type="ECO:0000313" key="13">
    <source>
        <dbReference type="Proteomes" id="UP000226712"/>
    </source>
</evidence>
<dbReference type="NCBIfam" id="TIGR00064">
    <property type="entry name" value="ftsY"/>
    <property type="match status" value="1"/>
</dbReference>
<protein>
    <submittedName>
        <fullName evidence="12">Signal recognition particle-docking protein FtsY</fullName>
    </submittedName>
</protein>
<keyword evidence="8" id="KW-0472">Membrane</keyword>
<feature type="region of interest" description="Disordered" evidence="10">
    <location>
        <begin position="63"/>
        <end position="102"/>
    </location>
</feature>
<keyword evidence="5" id="KW-0547">Nucleotide-binding</keyword>
<proteinExistence type="inferred from homology"/>
<dbReference type="Pfam" id="PF02881">
    <property type="entry name" value="SRP54_N"/>
    <property type="match status" value="1"/>
</dbReference>
<dbReference type="InterPro" id="IPR036225">
    <property type="entry name" value="SRP/SRP_N"/>
</dbReference>
<evidence type="ECO:0000256" key="6">
    <source>
        <dbReference type="ARBA" id="ARBA00022801"/>
    </source>
</evidence>
<evidence type="ECO:0000256" key="9">
    <source>
        <dbReference type="ARBA" id="ARBA00023170"/>
    </source>
</evidence>
<feature type="compositionally biased region" description="Acidic residues" evidence="10">
    <location>
        <begin position="70"/>
        <end position="79"/>
    </location>
</feature>
<dbReference type="Proteomes" id="UP000226712">
    <property type="component" value="Unassembled WGS sequence"/>
</dbReference>
<dbReference type="InterPro" id="IPR013822">
    <property type="entry name" value="Signal_recog_particl_SRP54_hlx"/>
</dbReference>
<dbReference type="Pfam" id="PF00448">
    <property type="entry name" value="SRP54"/>
    <property type="match status" value="1"/>
</dbReference>
<evidence type="ECO:0000256" key="2">
    <source>
        <dbReference type="ARBA" id="ARBA00008531"/>
    </source>
</evidence>
<evidence type="ECO:0000256" key="4">
    <source>
        <dbReference type="ARBA" id="ARBA00022490"/>
    </source>
</evidence>
<evidence type="ECO:0000256" key="3">
    <source>
        <dbReference type="ARBA" id="ARBA00022475"/>
    </source>
</evidence>
<dbReference type="GO" id="GO:0006614">
    <property type="term" value="P:SRP-dependent cotranslational protein targeting to membrane"/>
    <property type="evidence" value="ECO:0007669"/>
    <property type="project" value="InterPro"/>
</dbReference>
<evidence type="ECO:0000256" key="5">
    <source>
        <dbReference type="ARBA" id="ARBA00022741"/>
    </source>
</evidence>
<feature type="domain" description="SRP54-type proteins GTP-binding" evidence="11">
    <location>
        <begin position="393"/>
        <end position="406"/>
    </location>
</feature>
<feature type="compositionally biased region" description="Basic and acidic residues" evidence="10">
    <location>
        <begin position="80"/>
        <end position="94"/>
    </location>
</feature>
<keyword evidence="7" id="KW-0342">GTP-binding</keyword>
<dbReference type="InterPro" id="IPR042101">
    <property type="entry name" value="SRP54_N_sf"/>
</dbReference>
<dbReference type="InterPro" id="IPR027417">
    <property type="entry name" value="P-loop_NTPase"/>
</dbReference>
<dbReference type="AlphaFoldDB" id="A0A2D6LQ62"/>
<dbReference type="GO" id="GO:0003924">
    <property type="term" value="F:GTPase activity"/>
    <property type="evidence" value="ECO:0007669"/>
    <property type="project" value="TreeGrafter"/>
</dbReference>
<dbReference type="GO" id="GO:0005737">
    <property type="term" value="C:cytoplasm"/>
    <property type="evidence" value="ECO:0007669"/>
    <property type="project" value="UniProtKB-ARBA"/>
</dbReference>
<accession>A0A2D6LQ62</accession>
<dbReference type="Gene3D" id="3.40.50.300">
    <property type="entry name" value="P-loop containing nucleotide triphosphate hydrolases"/>
    <property type="match status" value="1"/>
</dbReference>
<dbReference type="InterPro" id="IPR004390">
    <property type="entry name" value="SR_rcpt_FtsY"/>
</dbReference>
<dbReference type="SUPFAM" id="SSF47364">
    <property type="entry name" value="Domain of the SRP/SRP receptor G-proteins"/>
    <property type="match status" value="1"/>
</dbReference>
<dbReference type="SMART" id="SM00963">
    <property type="entry name" value="SRP54_N"/>
    <property type="match status" value="1"/>
</dbReference>
<comment type="similarity">
    <text evidence="2">Belongs to the GTP-binding SRP family.</text>
</comment>
<evidence type="ECO:0000256" key="1">
    <source>
        <dbReference type="ARBA" id="ARBA00004413"/>
    </source>
</evidence>
<dbReference type="GO" id="GO:0005886">
    <property type="term" value="C:plasma membrane"/>
    <property type="evidence" value="ECO:0007669"/>
    <property type="project" value="UniProtKB-SubCell"/>
</dbReference>
<reference evidence="13" key="1">
    <citation type="submission" date="2017-09" db="EMBL/GenBank/DDBJ databases">
        <title>The Reconstruction of 2,631 Draft Metagenome-Assembled Genomes from the Global Oceans.</title>
        <authorList>
            <person name="Tully B.J."/>
            <person name="Graham E.D."/>
            <person name="Heidelberg J.F."/>
        </authorList>
    </citation>
    <scope>NUCLEOTIDE SEQUENCE [LARGE SCALE GENOMIC DNA]</scope>
</reference>
<keyword evidence="6" id="KW-0378">Hydrolase</keyword>
<evidence type="ECO:0000313" key="12">
    <source>
        <dbReference type="EMBL" id="MAG18315.1"/>
    </source>
</evidence>
<keyword evidence="9" id="KW-0675">Receptor</keyword>
<dbReference type="PANTHER" id="PTHR43134">
    <property type="entry name" value="SIGNAL RECOGNITION PARTICLE RECEPTOR SUBUNIT ALPHA"/>
    <property type="match status" value="1"/>
</dbReference>
<dbReference type="SMART" id="SM00962">
    <property type="entry name" value="SRP54"/>
    <property type="match status" value="1"/>
</dbReference>
<organism evidence="12 13">
    <name type="scientific">Candidatus Iainarchaeum sp</name>
    <dbReference type="NCBI Taxonomy" id="3101447"/>
    <lineage>
        <taxon>Archaea</taxon>
        <taxon>Candidatus Iainarchaeota</taxon>
        <taxon>Candidatus Iainarchaeia</taxon>
        <taxon>Candidatus Iainarchaeales</taxon>
        <taxon>Candidatus Iainarchaeaceae</taxon>
        <taxon>Candidatus Iainarchaeum</taxon>
    </lineage>
</organism>
<dbReference type="PANTHER" id="PTHR43134:SF1">
    <property type="entry name" value="SIGNAL RECOGNITION PARTICLE RECEPTOR SUBUNIT ALPHA"/>
    <property type="match status" value="1"/>
</dbReference>
<dbReference type="EMBL" id="NZBD01000015">
    <property type="protein sequence ID" value="MAG18315.1"/>
    <property type="molecule type" value="Genomic_DNA"/>
</dbReference>
<evidence type="ECO:0000256" key="7">
    <source>
        <dbReference type="ARBA" id="ARBA00023134"/>
    </source>
</evidence>
<dbReference type="GO" id="GO:0005047">
    <property type="term" value="F:signal recognition particle binding"/>
    <property type="evidence" value="ECO:0007669"/>
    <property type="project" value="TreeGrafter"/>
</dbReference>
<dbReference type="InterPro" id="IPR003593">
    <property type="entry name" value="AAA+_ATPase"/>
</dbReference>
<dbReference type="SMART" id="SM00382">
    <property type="entry name" value="AAA"/>
    <property type="match status" value="1"/>
</dbReference>
<comment type="subcellular location">
    <subcellularLocation>
        <location evidence="1">Cell membrane</location>
        <topology evidence="1">Peripheral membrane protein</topology>
        <orientation evidence="1">Cytoplasmic side</orientation>
    </subcellularLocation>
</comment>
<dbReference type="InterPro" id="IPR000897">
    <property type="entry name" value="SRP54_GTPase_dom"/>
</dbReference>
<dbReference type="FunFam" id="3.40.50.300:FF:000566">
    <property type="entry name" value="Signal recognition particle receptor subunit alpha"/>
    <property type="match status" value="1"/>
</dbReference>
<dbReference type="Gene3D" id="1.20.120.140">
    <property type="entry name" value="Signal recognition particle SRP54, nucleotide-binding domain"/>
    <property type="match status" value="1"/>
</dbReference>
<gene>
    <name evidence="12" type="primary">ftsY</name>
    <name evidence="12" type="ORF">CL944_02475</name>
</gene>
<evidence type="ECO:0000256" key="10">
    <source>
        <dbReference type="SAM" id="MobiDB-lite"/>
    </source>
</evidence>
<dbReference type="GO" id="GO:0005525">
    <property type="term" value="F:GTP binding"/>
    <property type="evidence" value="ECO:0007669"/>
    <property type="project" value="UniProtKB-KW"/>
</dbReference>
<evidence type="ECO:0000256" key="8">
    <source>
        <dbReference type="ARBA" id="ARBA00023136"/>
    </source>
</evidence>
<keyword evidence="3" id="KW-1003">Cell membrane</keyword>
<name>A0A2D6LQ62_9ARCH</name>
<keyword evidence="4" id="KW-0963">Cytoplasm</keyword>
<evidence type="ECO:0000259" key="11">
    <source>
        <dbReference type="PROSITE" id="PS00300"/>
    </source>
</evidence>
<sequence>MFDFLKKKVSNFTDKLKEKLQKQESKKETEQIEKPKPVQEQKEQVSKPVKEKPIIEQEVKEVVETKEETVSEEEITEEPTEPKAEESVIEKEISEPEIEEEKFSIGGEDKAAEEKVKEIRKDEKRELKAKVGLGKKLFGFIGGKIKITEKEAGEFFEEFELSLLESDVEQDTAEAIVKELKERLIGKEISAKEDVGEFLKKEVKGSLEKIMETEKINLLSLKEKPLKILFLGPNGAGKTTSIAKISKYFMNNKKSVILAAGDTFRAAAIDQLEEHGKKLGVKVVKHKYGSDPTAVAFDAVKAAEAKNIDVVLIDSAGRQDTNKNLIDELKKIERVIKPDVKLYVGEAYTGQALLQQASEFDKAIGIDGFVLTKIDTDTKGGTAISLLYKLKKPIVFVGTGQRYEDLLEFKSEFIIDRIL</sequence>
<dbReference type="SUPFAM" id="SSF52540">
    <property type="entry name" value="P-loop containing nucleoside triphosphate hydrolases"/>
    <property type="match status" value="1"/>
</dbReference>
<comment type="caution">
    <text evidence="12">The sequence shown here is derived from an EMBL/GenBank/DDBJ whole genome shotgun (WGS) entry which is preliminary data.</text>
</comment>
<feature type="region of interest" description="Disordered" evidence="10">
    <location>
        <begin position="17"/>
        <end position="49"/>
    </location>
</feature>
<dbReference type="PROSITE" id="PS00300">
    <property type="entry name" value="SRP54"/>
    <property type="match status" value="1"/>
</dbReference>